<evidence type="ECO:0000256" key="1">
    <source>
        <dbReference type="SAM" id="MobiDB-lite"/>
    </source>
</evidence>
<evidence type="ECO:0000313" key="2">
    <source>
        <dbReference type="EMBL" id="CAA9354834.1"/>
    </source>
</evidence>
<accession>A0A6J4MDI2</accession>
<dbReference type="EMBL" id="CADCUA010000715">
    <property type="protein sequence ID" value="CAA9354834.1"/>
    <property type="molecule type" value="Genomic_DNA"/>
</dbReference>
<name>A0A6J4MDI2_9GAMM</name>
<feature type="region of interest" description="Disordered" evidence="1">
    <location>
        <begin position="1"/>
        <end position="31"/>
    </location>
</feature>
<reference evidence="2" key="1">
    <citation type="submission" date="2020-02" db="EMBL/GenBank/DDBJ databases">
        <authorList>
            <person name="Meier V. D."/>
        </authorList>
    </citation>
    <scope>NUCLEOTIDE SEQUENCE</scope>
    <source>
        <strain evidence="2">AVDCRST_MAG71</strain>
    </source>
</reference>
<protein>
    <submittedName>
        <fullName evidence="2">CDP-diacylglycerol--serine O-phosphatidyltransferase</fullName>
        <ecNumber evidence="2">2.7.8.8</ecNumber>
    </submittedName>
</protein>
<organism evidence="2">
    <name type="scientific">uncultured Lysobacter sp</name>
    <dbReference type="NCBI Taxonomy" id="271060"/>
    <lineage>
        <taxon>Bacteria</taxon>
        <taxon>Pseudomonadati</taxon>
        <taxon>Pseudomonadota</taxon>
        <taxon>Gammaproteobacteria</taxon>
        <taxon>Lysobacterales</taxon>
        <taxon>Lysobacteraceae</taxon>
        <taxon>Lysobacter</taxon>
        <taxon>environmental samples</taxon>
    </lineage>
</organism>
<sequence>GPDAHARARFASAPAQPGHLSAAEPVHHRRPVRGLLRDHRGHPRAFRSCLHRDFHRGRARRAGRARCAADEHAERVRRAVRLARRPDQLRPRAVIGDVPLGAGRDAHGRHHAG</sequence>
<feature type="non-terminal residue" evidence="2">
    <location>
        <position position="1"/>
    </location>
</feature>
<dbReference type="EC" id="2.7.8.8" evidence="2"/>
<keyword evidence="2" id="KW-0808">Transferase</keyword>
<proteinExistence type="predicted"/>
<dbReference type="AlphaFoldDB" id="A0A6J4MDI2"/>
<dbReference type="GO" id="GO:0003882">
    <property type="term" value="F:CDP-diacylglycerol-serine O-phosphatidyltransferase activity"/>
    <property type="evidence" value="ECO:0007669"/>
    <property type="project" value="UniProtKB-EC"/>
</dbReference>
<feature type="non-terminal residue" evidence="2">
    <location>
        <position position="113"/>
    </location>
</feature>
<feature type="region of interest" description="Disordered" evidence="1">
    <location>
        <begin position="94"/>
        <end position="113"/>
    </location>
</feature>
<gene>
    <name evidence="2" type="ORF">AVDCRST_MAG71-2975</name>
</gene>